<dbReference type="Gene3D" id="3.30.420.40">
    <property type="match status" value="1"/>
</dbReference>
<evidence type="ECO:0000259" key="3">
    <source>
        <dbReference type="Pfam" id="PF00370"/>
    </source>
</evidence>
<proteinExistence type="predicted"/>
<dbReference type="InterPro" id="IPR018484">
    <property type="entry name" value="FGGY_N"/>
</dbReference>
<evidence type="ECO:0000313" key="4">
    <source>
        <dbReference type="Proteomes" id="UP000887565"/>
    </source>
</evidence>
<dbReference type="Pfam" id="PF00370">
    <property type="entry name" value="FGGY_N"/>
    <property type="match status" value="1"/>
</dbReference>
<dbReference type="InterPro" id="IPR043129">
    <property type="entry name" value="ATPase_NBD"/>
</dbReference>
<keyword evidence="1" id="KW-0808">Transferase</keyword>
<dbReference type="AlphaFoldDB" id="A0A915KMA1"/>
<keyword evidence="2" id="KW-0418">Kinase</keyword>
<accession>A0A915KMA1</accession>
<dbReference type="OMA" id="QIWSAIC"/>
<evidence type="ECO:0000313" key="5">
    <source>
        <dbReference type="WBParaSite" id="nRc.2.0.1.t39569-RA"/>
    </source>
</evidence>
<sequence>MSKNNGKLGFYLGFDVGTNFVRAVAIDRNDGNLLGSTEFPLKIRNPRPNFYEQSSDQIWSAICQAVRKLLTEYNLENKNIRGIGFDATCSLVVLDTIGCSINLNSKELEKLDESQNDLKWNVIMWMDHRAAKEAAFINSAVDKVDLDRVGGTMSLEMQPPKILWLKKNDPDTYHNAGYFMDLTDYLTFKATGSSRRWVS</sequence>
<feature type="domain" description="Carbohydrate kinase FGGY N-terminal" evidence="3">
    <location>
        <begin position="11"/>
        <end position="192"/>
    </location>
</feature>
<dbReference type="PANTHER" id="PTHR43435:SF4">
    <property type="entry name" value="FGGY CARBOHYDRATE KINASE DOMAIN-CONTAINING PROTEIN"/>
    <property type="match status" value="1"/>
</dbReference>
<dbReference type="GO" id="GO:0005737">
    <property type="term" value="C:cytoplasm"/>
    <property type="evidence" value="ECO:0007669"/>
    <property type="project" value="TreeGrafter"/>
</dbReference>
<dbReference type="GO" id="GO:0019150">
    <property type="term" value="F:D-ribulokinase activity"/>
    <property type="evidence" value="ECO:0007669"/>
    <property type="project" value="TreeGrafter"/>
</dbReference>
<dbReference type="WBParaSite" id="nRc.2.0.1.t39569-RA">
    <property type="protein sequence ID" value="nRc.2.0.1.t39569-RA"/>
    <property type="gene ID" value="nRc.2.0.1.g39569"/>
</dbReference>
<keyword evidence="4" id="KW-1185">Reference proteome</keyword>
<dbReference type="SUPFAM" id="SSF53067">
    <property type="entry name" value="Actin-like ATPase domain"/>
    <property type="match status" value="1"/>
</dbReference>
<dbReference type="PANTHER" id="PTHR43435">
    <property type="entry name" value="RIBULOKINASE"/>
    <property type="match status" value="1"/>
</dbReference>
<evidence type="ECO:0000256" key="1">
    <source>
        <dbReference type="ARBA" id="ARBA00022679"/>
    </source>
</evidence>
<dbReference type="GO" id="GO:0019321">
    <property type="term" value="P:pentose metabolic process"/>
    <property type="evidence" value="ECO:0007669"/>
    <property type="project" value="TreeGrafter"/>
</dbReference>
<name>A0A915KMA1_ROMCU</name>
<reference evidence="5" key="1">
    <citation type="submission" date="2022-11" db="UniProtKB">
        <authorList>
            <consortium name="WormBaseParasite"/>
        </authorList>
    </citation>
    <scope>IDENTIFICATION</scope>
</reference>
<dbReference type="Proteomes" id="UP000887565">
    <property type="component" value="Unplaced"/>
</dbReference>
<evidence type="ECO:0000256" key="2">
    <source>
        <dbReference type="ARBA" id="ARBA00022777"/>
    </source>
</evidence>
<organism evidence="4 5">
    <name type="scientific">Romanomermis culicivorax</name>
    <name type="common">Nematode worm</name>
    <dbReference type="NCBI Taxonomy" id="13658"/>
    <lineage>
        <taxon>Eukaryota</taxon>
        <taxon>Metazoa</taxon>
        <taxon>Ecdysozoa</taxon>
        <taxon>Nematoda</taxon>
        <taxon>Enoplea</taxon>
        <taxon>Dorylaimia</taxon>
        <taxon>Mermithida</taxon>
        <taxon>Mermithoidea</taxon>
        <taxon>Mermithidae</taxon>
        <taxon>Romanomermis</taxon>
    </lineage>
</organism>
<protein>
    <submittedName>
        <fullName evidence="5">Carbohydrate kinase FGGY N-terminal domain-containing protein</fullName>
    </submittedName>
</protein>